<feature type="compositionally biased region" description="Basic and acidic residues" evidence="1">
    <location>
        <begin position="140"/>
        <end position="152"/>
    </location>
</feature>
<dbReference type="OrthoDB" id="5555533at2759"/>
<evidence type="ECO:0000313" key="2">
    <source>
        <dbReference type="EMBL" id="OAA68185.1"/>
    </source>
</evidence>
<dbReference type="STRING" id="1081102.A0A168A375"/>
<evidence type="ECO:0000313" key="3">
    <source>
        <dbReference type="Proteomes" id="UP000076874"/>
    </source>
</evidence>
<feature type="compositionally biased region" description="Acidic residues" evidence="1">
    <location>
        <begin position="42"/>
        <end position="60"/>
    </location>
</feature>
<dbReference type="AlphaFoldDB" id="A0A168A375"/>
<dbReference type="GO" id="GO:0070096">
    <property type="term" value="P:mitochondrial outer membrane translocase complex assembly"/>
    <property type="evidence" value="ECO:0007669"/>
    <property type="project" value="InterPro"/>
</dbReference>
<protein>
    <submittedName>
        <fullName evidence="2">Uncharacterized protein</fullName>
    </submittedName>
</protein>
<keyword evidence="3" id="KW-1185">Reference proteome</keyword>
<organism evidence="2 3">
    <name type="scientific">Niveomyces insectorum RCEF 264</name>
    <dbReference type="NCBI Taxonomy" id="1081102"/>
    <lineage>
        <taxon>Eukaryota</taxon>
        <taxon>Fungi</taxon>
        <taxon>Dikarya</taxon>
        <taxon>Ascomycota</taxon>
        <taxon>Pezizomycotina</taxon>
        <taxon>Sordariomycetes</taxon>
        <taxon>Hypocreomycetidae</taxon>
        <taxon>Hypocreales</taxon>
        <taxon>Cordycipitaceae</taxon>
        <taxon>Niveomyces</taxon>
    </lineage>
</organism>
<dbReference type="GO" id="GO:0045040">
    <property type="term" value="P:protein insertion into mitochondrial outer membrane"/>
    <property type="evidence" value="ECO:0007669"/>
    <property type="project" value="InterPro"/>
</dbReference>
<gene>
    <name evidence="2" type="ORF">SPI_00380</name>
</gene>
<feature type="region of interest" description="Disordered" evidence="1">
    <location>
        <begin position="1"/>
        <end position="89"/>
    </location>
</feature>
<dbReference type="GO" id="GO:0005741">
    <property type="term" value="C:mitochondrial outer membrane"/>
    <property type="evidence" value="ECO:0007669"/>
    <property type="project" value="TreeGrafter"/>
</dbReference>
<accession>A0A168A375</accession>
<sequence>MADSETGGAPSELSASTGASFVLADPVTPPRTGNEDNHSGDDEQIAVDNDDDDDDDDAELDSLPSISTSVLSGSSDGGDSHSTSDAQREWEASLEQLQLMLTLVLVPFAGKFLGRKFAYWTRTGCYVFGFLGWQTQPPTPERRQREEEREGQRTAARLLYQEKAAMQRNGGGPGRARPGSP</sequence>
<dbReference type="InterPro" id="IPR037652">
    <property type="entry name" value="Mim2"/>
</dbReference>
<evidence type="ECO:0000256" key="1">
    <source>
        <dbReference type="SAM" id="MobiDB-lite"/>
    </source>
</evidence>
<dbReference type="EMBL" id="AZHD01000001">
    <property type="protein sequence ID" value="OAA68185.1"/>
    <property type="molecule type" value="Genomic_DNA"/>
</dbReference>
<dbReference type="PANTHER" id="PTHR28230:SF1">
    <property type="entry name" value="MITOCHONDRIAL IMPORT PROTEIN 2"/>
    <property type="match status" value="1"/>
</dbReference>
<reference evidence="2 3" key="1">
    <citation type="journal article" date="2016" name="Genome Biol. Evol.">
        <title>Divergent and convergent evolution of fungal pathogenicity.</title>
        <authorList>
            <person name="Shang Y."/>
            <person name="Xiao G."/>
            <person name="Zheng P."/>
            <person name="Cen K."/>
            <person name="Zhan S."/>
            <person name="Wang C."/>
        </authorList>
    </citation>
    <scope>NUCLEOTIDE SEQUENCE [LARGE SCALE GENOMIC DNA]</scope>
    <source>
        <strain evidence="2 3">RCEF 264</strain>
    </source>
</reference>
<feature type="compositionally biased region" description="Low complexity" evidence="1">
    <location>
        <begin position="61"/>
        <end position="74"/>
    </location>
</feature>
<dbReference type="Proteomes" id="UP000076874">
    <property type="component" value="Unassembled WGS sequence"/>
</dbReference>
<feature type="region of interest" description="Disordered" evidence="1">
    <location>
        <begin position="162"/>
        <end position="181"/>
    </location>
</feature>
<feature type="region of interest" description="Disordered" evidence="1">
    <location>
        <begin position="134"/>
        <end position="153"/>
    </location>
</feature>
<name>A0A168A375_9HYPO</name>
<dbReference type="PANTHER" id="PTHR28230">
    <property type="entry name" value="CHROMOSOME 1, WHOLE GENOME SHOTGUN SEQUENCE"/>
    <property type="match status" value="1"/>
</dbReference>
<dbReference type="Pfam" id="PF19117">
    <property type="entry name" value="Mim2"/>
    <property type="match status" value="1"/>
</dbReference>
<comment type="caution">
    <text evidence="2">The sequence shown here is derived from an EMBL/GenBank/DDBJ whole genome shotgun (WGS) entry which is preliminary data.</text>
</comment>
<proteinExistence type="predicted"/>